<name>A0A0R3M0Y9_9BRAD</name>
<reference evidence="1 2" key="1">
    <citation type="submission" date="2014-03" db="EMBL/GenBank/DDBJ databases">
        <title>Bradyrhizobium valentinum sp. nov., isolated from effective nodules of Lupinus mariae-josephae, a lupine endemic of basic-lime soils in Eastern Spain.</title>
        <authorList>
            <person name="Duran D."/>
            <person name="Rey L."/>
            <person name="Navarro A."/>
            <person name="Busquets A."/>
            <person name="Imperial J."/>
            <person name="Ruiz-Argueso T."/>
        </authorList>
    </citation>
    <scope>NUCLEOTIDE SEQUENCE [LARGE SCALE GENOMIC DNA]</scope>
    <source>
        <strain evidence="1 2">LmjM3</strain>
    </source>
</reference>
<comment type="caution">
    <text evidence="1">The sequence shown here is derived from an EMBL/GenBank/DDBJ whole genome shotgun (WGS) entry which is preliminary data.</text>
</comment>
<evidence type="ECO:0000313" key="2">
    <source>
        <dbReference type="Proteomes" id="UP000051913"/>
    </source>
</evidence>
<evidence type="ECO:0000313" key="1">
    <source>
        <dbReference type="EMBL" id="KRR10749.1"/>
    </source>
</evidence>
<dbReference type="AlphaFoldDB" id="A0A0R3M0Y9"/>
<sequence length="73" mass="8080">MNFFPLVLGIKVQVQPASPPAAAIASLKRYIGPTAFRITKDNPAAARRRSRNILQSLLPKCDHALKLMAMDYD</sequence>
<proteinExistence type="predicted"/>
<dbReference type="Proteomes" id="UP000051913">
    <property type="component" value="Unassembled WGS sequence"/>
</dbReference>
<organism evidence="1 2">
    <name type="scientific">Bradyrhizobium valentinum</name>
    <dbReference type="NCBI Taxonomy" id="1518501"/>
    <lineage>
        <taxon>Bacteria</taxon>
        <taxon>Pseudomonadati</taxon>
        <taxon>Pseudomonadota</taxon>
        <taxon>Alphaproteobacteria</taxon>
        <taxon>Hyphomicrobiales</taxon>
        <taxon>Nitrobacteraceae</taxon>
        <taxon>Bradyrhizobium</taxon>
    </lineage>
</organism>
<dbReference type="EMBL" id="LLXX01000048">
    <property type="protein sequence ID" value="KRR10749.1"/>
    <property type="molecule type" value="Genomic_DNA"/>
</dbReference>
<gene>
    <name evidence="1" type="ORF">CP49_32420</name>
</gene>
<keyword evidence="2" id="KW-1185">Reference proteome</keyword>
<protein>
    <submittedName>
        <fullName evidence="1">Uncharacterized protein</fullName>
    </submittedName>
</protein>
<accession>A0A0R3M0Y9</accession>